<comment type="caution">
    <text evidence="2">The sequence shown here is derived from an EMBL/GenBank/DDBJ whole genome shotgun (WGS) entry which is preliminary data.</text>
</comment>
<sequence length="248" mass="25307">MHMKLYLEDIVMKEKSFWRVAKLAWVAGALNLLAIPTFAATTWTDWTSATPGAPGSATGTVSGVGVSYGGELDSATTNGTTTIWAPNSSFIGGTVTASPSAVGDAIFLDGSFTGGGDTITFSSPVLNPVFAFWSLGQPGLSASFTFNATPTVEAGGPNSQYGGSSISVAGNVVSGSEGNGVVEFAGTFSSISWTNTFESFYAFTVGVNDVPASVPEPTSLALLGLGLAGLGFGKRKQGKHSRFNTDSA</sequence>
<dbReference type="NCBIfam" id="TIGR02595">
    <property type="entry name" value="PEP_CTERM"/>
    <property type="match status" value="1"/>
</dbReference>
<dbReference type="AlphaFoldDB" id="A0A6A7RXG0"/>
<gene>
    <name evidence="2" type="ORF">CRU78_17335</name>
</gene>
<evidence type="ECO:0000313" key="2">
    <source>
        <dbReference type="EMBL" id="MQM32168.1"/>
    </source>
</evidence>
<dbReference type="EMBL" id="PDHS01000454">
    <property type="protein sequence ID" value="MQM32168.1"/>
    <property type="molecule type" value="Genomic_DNA"/>
</dbReference>
<dbReference type="Pfam" id="PF07589">
    <property type="entry name" value="PEP-CTERM"/>
    <property type="match status" value="1"/>
</dbReference>
<dbReference type="InterPro" id="IPR013424">
    <property type="entry name" value="Ice-binding_C"/>
</dbReference>
<feature type="domain" description="Ice-binding protein C-terminal" evidence="1">
    <location>
        <begin position="213"/>
        <end position="235"/>
    </location>
</feature>
<organism evidence="2 3">
    <name type="scientific">Candidatus Accumulibacter phosphatis</name>
    <dbReference type="NCBI Taxonomy" id="327160"/>
    <lineage>
        <taxon>Bacteria</taxon>
        <taxon>Pseudomonadati</taxon>
        <taxon>Pseudomonadota</taxon>
        <taxon>Betaproteobacteria</taxon>
        <taxon>Candidatus Accumulibacter</taxon>
    </lineage>
</organism>
<accession>A0A6A7RXG0</accession>
<protein>
    <recommendedName>
        <fullName evidence="1">Ice-binding protein C-terminal domain-containing protein</fullName>
    </recommendedName>
</protein>
<dbReference type="Proteomes" id="UP000342300">
    <property type="component" value="Unassembled WGS sequence"/>
</dbReference>
<proteinExistence type="predicted"/>
<reference evidence="2 3" key="1">
    <citation type="submission" date="2017-09" db="EMBL/GenBank/DDBJ databases">
        <title>Metagenomic Analysis Reveals Denitrifying Candidatus Accumulibacter and Flanking Population as a Source of N2O.</title>
        <authorList>
            <person name="Gao H."/>
            <person name="Mao Y."/>
            <person name="Zhao X."/>
            <person name="Liu W.-T."/>
            <person name="Zhang T."/>
            <person name="Wells G."/>
        </authorList>
    </citation>
    <scope>NUCLEOTIDE SEQUENCE [LARGE SCALE GENOMIC DNA]</scope>
    <source>
        <strain evidence="2">CANDO_2_IC</strain>
    </source>
</reference>
<evidence type="ECO:0000259" key="1">
    <source>
        <dbReference type="Pfam" id="PF07589"/>
    </source>
</evidence>
<evidence type="ECO:0000313" key="3">
    <source>
        <dbReference type="Proteomes" id="UP000342300"/>
    </source>
</evidence>
<name>A0A6A7RXG0_9PROT</name>